<keyword evidence="1" id="KW-1133">Transmembrane helix</keyword>
<proteinExistence type="predicted"/>
<evidence type="ECO:0000256" key="1">
    <source>
        <dbReference type="SAM" id="Phobius"/>
    </source>
</evidence>
<keyword evidence="3" id="KW-1185">Reference proteome</keyword>
<gene>
    <name evidence="2" type="ORF">EYF80_010823</name>
</gene>
<comment type="caution">
    <text evidence="2">The sequence shown here is derived from an EMBL/GenBank/DDBJ whole genome shotgun (WGS) entry which is preliminary data.</text>
</comment>
<organism evidence="2 3">
    <name type="scientific">Liparis tanakae</name>
    <name type="common">Tanaka's snailfish</name>
    <dbReference type="NCBI Taxonomy" id="230148"/>
    <lineage>
        <taxon>Eukaryota</taxon>
        <taxon>Metazoa</taxon>
        <taxon>Chordata</taxon>
        <taxon>Craniata</taxon>
        <taxon>Vertebrata</taxon>
        <taxon>Euteleostomi</taxon>
        <taxon>Actinopterygii</taxon>
        <taxon>Neopterygii</taxon>
        <taxon>Teleostei</taxon>
        <taxon>Neoteleostei</taxon>
        <taxon>Acanthomorphata</taxon>
        <taxon>Eupercaria</taxon>
        <taxon>Perciformes</taxon>
        <taxon>Cottioidei</taxon>
        <taxon>Cottales</taxon>
        <taxon>Liparidae</taxon>
        <taxon>Liparis</taxon>
    </lineage>
</organism>
<dbReference type="Proteomes" id="UP000314294">
    <property type="component" value="Unassembled WGS sequence"/>
</dbReference>
<dbReference type="AlphaFoldDB" id="A0A4Z2IMA4"/>
<accession>A0A4Z2IMA4</accession>
<feature type="transmembrane region" description="Helical" evidence="1">
    <location>
        <begin position="136"/>
        <end position="161"/>
    </location>
</feature>
<evidence type="ECO:0000313" key="2">
    <source>
        <dbReference type="EMBL" id="TNN78897.1"/>
    </source>
</evidence>
<reference evidence="2 3" key="1">
    <citation type="submission" date="2019-03" db="EMBL/GenBank/DDBJ databases">
        <title>First draft genome of Liparis tanakae, snailfish: a comprehensive survey of snailfish specific genes.</title>
        <authorList>
            <person name="Kim W."/>
            <person name="Song I."/>
            <person name="Jeong J.-H."/>
            <person name="Kim D."/>
            <person name="Kim S."/>
            <person name="Ryu S."/>
            <person name="Song J.Y."/>
            <person name="Lee S.K."/>
        </authorList>
    </citation>
    <scope>NUCLEOTIDE SEQUENCE [LARGE SCALE GENOMIC DNA]</scope>
    <source>
        <tissue evidence="2">Muscle</tissue>
    </source>
</reference>
<dbReference type="EMBL" id="SRLO01000069">
    <property type="protein sequence ID" value="TNN78897.1"/>
    <property type="molecule type" value="Genomic_DNA"/>
</dbReference>
<protein>
    <submittedName>
        <fullName evidence="2">Uncharacterized protein</fullName>
    </submittedName>
</protein>
<evidence type="ECO:0000313" key="3">
    <source>
        <dbReference type="Proteomes" id="UP000314294"/>
    </source>
</evidence>
<keyword evidence="1" id="KW-0472">Membrane</keyword>
<name>A0A4Z2IMA4_9TELE</name>
<keyword evidence="1" id="KW-0812">Transmembrane</keyword>
<sequence length="178" mass="20257">MVLSTMMYPQKLRKPLQEAPWFLLSNRYQASAPISSYQKKYLQDEQSQEIEVGHSLKLLVQVQREEVALVSTMTNKKEDIGIFGQLKARLQFVIRLVVTVRHDLIVRPQGTMGVHTMSTHLGTSKTGGGGGSPPSFFFFFFFFFFFLFFLHPLLCLASPALPRTNLPDQSKRGDRVSL</sequence>